<dbReference type="Ensembl" id="ENSCSRT00000007246.1">
    <property type="protein sequence ID" value="ENSCSRP00000007028.1"/>
    <property type="gene ID" value="ENSCSRG00000005209.1"/>
</dbReference>
<sequence length="103" mass="12408">MQQSAASRCCPHRLLRLMPSPRYWKFPLNSNIWHIENVLTYVKHHKFIHHPQDGWMNCLSESLYCSVKSLNKCVDMDLQLVRKRIIYSLFLFFPLEKNAFYAY</sequence>
<organism evidence="1 2">
    <name type="scientific">Chelydra serpentina</name>
    <name type="common">Snapping turtle</name>
    <name type="synonym">Testudo serpentina</name>
    <dbReference type="NCBI Taxonomy" id="8475"/>
    <lineage>
        <taxon>Eukaryota</taxon>
        <taxon>Metazoa</taxon>
        <taxon>Chordata</taxon>
        <taxon>Craniata</taxon>
        <taxon>Vertebrata</taxon>
        <taxon>Euteleostomi</taxon>
        <taxon>Archelosauria</taxon>
        <taxon>Testudinata</taxon>
        <taxon>Testudines</taxon>
        <taxon>Cryptodira</taxon>
        <taxon>Durocryptodira</taxon>
        <taxon>Americhelydia</taxon>
        <taxon>Chelydroidea</taxon>
        <taxon>Chelydridae</taxon>
        <taxon>Chelydra</taxon>
    </lineage>
</organism>
<keyword evidence="2" id="KW-1185">Reference proteome</keyword>
<protein>
    <submittedName>
        <fullName evidence="1">Uncharacterized protein</fullName>
    </submittedName>
</protein>
<proteinExistence type="predicted"/>
<accession>A0A8C3S0R6</accession>
<reference evidence="1" key="2">
    <citation type="submission" date="2025-09" db="UniProtKB">
        <authorList>
            <consortium name="Ensembl"/>
        </authorList>
    </citation>
    <scope>IDENTIFICATION</scope>
</reference>
<dbReference type="Proteomes" id="UP000694403">
    <property type="component" value="Unplaced"/>
</dbReference>
<evidence type="ECO:0000313" key="1">
    <source>
        <dbReference type="Ensembl" id="ENSCSRP00000007028.1"/>
    </source>
</evidence>
<dbReference type="AlphaFoldDB" id="A0A8C3S0R6"/>
<reference evidence="1" key="1">
    <citation type="submission" date="2025-08" db="UniProtKB">
        <authorList>
            <consortium name="Ensembl"/>
        </authorList>
    </citation>
    <scope>IDENTIFICATION</scope>
</reference>
<name>A0A8C3S0R6_CHESE</name>
<evidence type="ECO:0000313" key="2">
    <source>
        <dbReference type="Proteomes" id="UP000694403"/>
    </source>
</evidence>